<reference evidence="2 4" key="1">
    <citation type="submission" date="2019-07" db="EMBL/GenBank/DDBJ databases">
        <title>Whole genome shotgun sequence of Cellulomonas hominis NBRC 16055.</title>
        <authorList>
            <person name="Hosoyama A."/>
            <person name="Uohara A."/>
            <person name="Ohji S."/>
            <person name="Ichikawa N."/>
        </authorList>
    </citation>
    <scope>NUCLEOTIDE SEQUENCE [LARGE SCALE GENOMIC DNA]</scope>
    <source>
        <strain evidence="2 4">NBRC 16055</strain>
    </source>
</reference>
<name>A0A511FDR0_9CELL</name>
<comment type="caution">
    <text evidence="2">The sequence shown here is derived from an EMBL/GenBank/DDBJ whole genome shotgun (WGS) entry which is preliminary data.</text>
</comment>
<keyword evidence="2" id="KW-0808">Transferase</keyword>
<dbReference type="Pfam" id="PF13302">
    <property type="entry name" value="Acetyltransf_3"/>
    <property type="match status" value="1"/>
</dbReference>
<dbReference type="GO" id="GO:1990189">
    <property type="term" value="F:protein N-terminal-serine acetyltransferase activity"/>
    <property type="evidence" value="ECO:0007669"/>
    <property type="project" value="TreeGrafter"/>
</dbReference>
<gene>
    <name evidence="2" type="ORF">CHO01_10740</name>
    <name evidence="3" type="ORF">HNR08_002314</name>
</gene>
<dbReference type="PANTHER" id="PTHR43441:SF11">
    <property type="entry name" value="RIBOSOMAL-PROTEIN-SERINE ACETYLTRANSFERASE"/>
    <property type="match status" value="1"/>
</dbReference>
<dbReference type="PROSITE" id="PS51186">
    <property type="entry name" value="GNAT"/>
    <property type="match status" value="1"/>
</dbReference>
<dbReference type="OrthoDB" id="9132139at2"/>
<evidence type="ECO:0000313" key="4">
    <source>
        <dbReference type="Proteomes" id="UP000321723"/>
    </source>
</evidence>
<dbReference type="Proteomes" id="UP000321723">
    <property type="component" value="Unassembled WGS sequence"/>
</dbReference>
<protein>
    <submittedName>
        <fullName evidence="2 3">N-acetyltransferase</fullName>
    </submittedName>
</protein>
<evidence type="ECO:0000313" key="2">
    <source>
        <dbReference type="EMBL" id="GEL45958.1"/>
    </source>
</evidence>
<sequence length="219" mass="23045">MPEHALPAGSPRLAVPLDLGTLDAQPLRTARLLVRPLRESDAADVHAYQSLPDVVAYLPWPVRDRDASAEHTAARASRRVLAADGDAVALAVVLPGTPSLGAPGDGRVIGDLTLILVSERHAQVEVGWVLHPDFRGRGYAAEAAGALLDLAAGAGAHRVAARVDPDNAGSLALCARLGMRHEGTAREDRWDGDAGWRDTAVWAVTAAERRPGRATPVRG</sequence>
<dbReference type="Gene3D" id="3.40.630.30">
    <property type="match status" value="1"/>
</dbReference>
<dbReference type="InterPro" id="IPR051908">
    <property type="entry name" value="Ribosomal_N-acetyltransferase"/>
</dbReference>
<dbReference type="GO" id="GO:0005737">
    <property type="term" value="C:cytoplasm"/>
    <property type="evidence" value="ECO:0007669"/>
    <property type="project" value="TreeGrafter"/>
</dbReference>
<dbReference type="AlphaFoldDB" id="A0A511FDR0"/>
<reference evidence="3 5" key="2">
    <citation type="submission" date="2020-08" db="EMBL/GenBank/DDBJ databases">
        <title>Sequencing the genomes of 1000 actinobacteria strains.</title>
        <authorList>
            <person name="Klenk H.-P."/>
        </authorList>
    </citation>
    <scope>NUCLEOTIDE SEQUENCE [LARGE SCALE GENOMIC DNA]</scope>
    <source>
        <strain evidence="3 5">DSM 9581</strain>
    </source>
</reference>
<proteinExistence type="predicted"/>
<evidence type="ECO:0000313" key="3">
    <source>
        <dbReference type="EMBL" id="MBB5473578.1"/>
    </source>
</evidence>
<keyword evidence="4" id="KW-1185">Reference proteome</keyword>
<dbReference type="SUPFAM" id="SSF55729">
    <property type="entry name" value="Acyl-CoA N-acyltransferases (Nat)"/>
    <property type="match status" value="1"/>
</dbReference>
<accession>A0A511FDR0</accession>
<evidence type="ECO:0000313" key="5">
    <source>
        <dbReference type="Proteomes" id="UP000564629"/>
    </source>
</evidence>
<dbReference type="RefSeq" id="WP_146834717.1">
    <property type="nucleotide sequence ID" value="NZ_BJVQ01000009.1"/>
</dbReference>
<dbReference type="InterPro" id="IPR000182">
    <property type="entry name" value="GNAT_dom"/>
</dbReference>
<dbReference type="GO" id="GO:0008999">
    <property type="term" value="F:protein-N-terminal-alanine acetyltransferase activity"/>
    <property type="evidence" value="ECO:0007669"/>
    <property type="project" value="TreeGrafter"/>
</dbReference>
<dbReference type="PANTHER" id="PTHR43441">
    <property type="entry name" value="RIBOSOMAL-PROTEIN-SERINE ACETYLTRANSFERASE"/>
    <property type="match status" value="1"/>
</dbReference>
<organism evidence="2 4">
    <name type="scientific">Cellulomonas hominis</name>
    <dbReference type="NCBI Taxonomy" id="156981"/>
    <lineage>
        <taxon>Bacteria</taxon>
        <taxon>Bacillati</taxon>
        <taxon>Actinomycetota</taxon>
        <taxon>Actinomycetes</taxon>
        <taxon>Micrococcales</taxon>
        <taxon>Cellulomonadaceae</taxon>
        <taxon>Cellulomonas</taxon>
    </lineage>
</organism>
<feature type="domain" description="N-acetyltransferase" evidence="1">
    <location>
        <begin position="32"/>
        <end position="208"/>
    </location>
</feature>
<dbReference type="EMBL" id="JACHDN010000001">
    <property type="protein sequence ID" value="MBB5473578.1"/>
    <property type="molecule type" value="Genomic_DNA"/>
</dbReference>
<dbReference type="InterPro" id="IPR016181">
    <property type="entry name" value="Acyl_CoA_acyltransferase"/>
</dbReference>
<evidence type="ECO:0000259" key="1">
    <source>
        <dbReference type="PROSITE" id="PS51186"/>
    </source>
</evidence>
<dbReference type="Proteomes" id="UP000564629">
    <property type="component" value="Unassembled WGS sequence"/>
</dbReference>
<dbReference type="EMBL" id="BJVQ01000009">
    <property type="protein sequence ID" value="GEL45958.1"/>
    <property type="molecule type" value="Genomic_DNA"/>
</dbReference>